<dbReference type="InterPro" id="IPR001647">
    <property type="entry name" value="HTH_TetR"/>
</dbReference>
<keyword evidence="5" id="KW-1185">Reference proteome</keyword>
<evidence type="ECO:0000256" key="1">
    <source>
        <dbReference type="ARBA" id="ARBA00023125"/>
    </source>
</evidence>
<name>A0ABZ0JX14_9GAMM</name>
<sequence>MKTDFNVLHRELLTIAEVMILRDGLDNFSLPKLAKESPVALGTLYKHFSNVHDLLISIGCNRFLDVIARQEYIVRCYSDVHDRLIIRCLLRVYLATQDHRIVIHRIVPHQIEWSQVKTERISYFNQLSSKIDSWNRTQLESSTLEKGELEYYDFLLEYLTRGCLTSLEEVGSKDVKNRHIRVLTRSLQHILQPLRTEFSCPVEEVFDRVKLAHRQYCL</sequence>
<dbReference type="RefSeq" id="WP_310472487.1">
    <property type="nucleotide sequence ID" value="NZ_CP136522.1"/>
</dbReference>
<organism evidence="4 5">
    <name type="scientific">Shewanella youngdeokensis</name>
    <dbReference type="NCBI Taxonomy" id="2999068"/>
    <lineage>
        <taxon>Bacteria</taxon>
        <taxon>Pseudomonadati</taxon>
        <taxon>Pseudomonadota</taxon>
        <taxon>Gammaproteobacteria</taxon>
        <taxon>Alteromonadales</taxon>
        <taxon>Shewanellaceae</taxon>
        <taxon>Shewanella</taxon>
    </lineage>
</organism>
<dbReference type="Gene3D" id="1.10.357.10">
    <property type="entry name" value="Tetracycline Repressor, domain 2"/>
    <property type="match status" value="1"/>
</dbReference>
<gene>
    <name evidence="4" type="ORF">RGE70_16265</name>
</gene>
<proteinExistence type="predicted"/>
<dbReference type="EMBL" id="CP136522">
    <property type="protein sequence ID" value="WOT04849.1"/>
    <property type="molecule type" value="Genomic_DNA"/>
</dbReference>
<accession>A0ABZ0JX14</accession>
<evidence type="ECO:0000313" key="4">
    <source>
        <dbReference type="EMBL" id="WOT04849.1"/>
    </source>
</evidence>
<evidence type="ECO:0000313" key="5">
    <source>
        <dbReference type="Proteomes" id="UP001529491"/>
    </source>
</evidence>
<evidence type="ECO:0000259" key="3">
    <source>
        <dbReference type="PROSITE" id="PS50977"/>
    </source>
</evidence>
<dbReference type="SUPFAM" id="SSF46689">
    <property type="entry name" value="Homeodomain-like"/>
    <property type="match status" value="1"/>
</dbReference>
<protein>
    <submittedName>
        <fullName evidence="4">TetR/AcrR family transcriptional regulator</fullName>
    </submittedName>
</protein>
<dbReference type="PROSITE" id="PS50977">
    <property type="entry name" value="HTH_TETR_2"/>
    <property type="match status" value="1"/>
</dbReference>
<keyword evidence="1 2" id="KW-0238">DNA-binding</keyword>
<feature type="DNA-binding region" description="H-T-H motif" evidence="2">
    <location>
        <begin position="29"/>
        <end position="48"/>
    </location>
</feature>
<dbReference type="Proteomes" id="UP001529491">
    <property type="component" value="Chromosome"/>
</dbReference>
<reference evidence="4 5" key="1">
    <citation type="submission" date="2023-10" db="EMBL/GenBank/DDBJ databases">
        <title>Complete genome sequence of Shewanella sp. DAU334.</title>
        <authorList>
            <person name="Lee Y.-S."/>
            <person name="Jeong H.-R."/>
            <person name="Hwang E.-J."/>
            <person name="Choi Y.-L."/>
            <person name="Kim G.-D."/>
        </authorList>
    </citation>
    <scope>NUCLEOTIDE SEQUENCE [LARGE SCALE GENOMIC DNA]</scope>
    <source>
        <strain evidence="4 5">DAU334</strain>
    </source>
</reference>
<evidence type="ECO:0000256" key="2">
    <source>
        <dbReference type="PROSITE-ProRule" id="PRU00335"/>
    </source>
</evidence>
<dbReference type="InterPro" id="IPR009057">
    <property type="entry name" value="Homeodomain-like_sf"/>
</dbReference>
<feature type="domain" description="HTH tetR-type" evidence="3">
    <location>
        <begin position="6"/>
        <end position="66"/>
    </location>
</feature>